<dbReference type="Proteomes" id="UP000254893">
    <property type="component" value="Unassembled WGS sequence"/>
</dbReference>
<accession>A0A380CCK2</accession>
<dbReference type="AlphaFoldDB" id="A0A380CCK2"/>
<dbReference type="EMBL" id="UGYW01000002">
    <property type="protein sequence ID" value="SUJ17667.1"/>
    <property type="molecule type" value="Genomic_DNA"/>
</dbReference>
<reference evidence="1 2" key="1">
    <citation type="submission" date="2018-06" db="EMBL/GenBank/DDBJ databases">
        <authorList>
            <consortium name="Pathogen Informatics"/>
            <person name="Doyle S."/>
        </authorList>
    </citation>
    <scope>NUCLEOTIDE SEQUENCE [LARGE SCALE GENOMIC DNA]</scope>
    <source>
        <strain evidence="1 2">NCTC11388</strain>
    </source>
</reference>
<evidence type="ECO:0000313" key="1">
    <source>
        <dbReference type="EMBL" id="SUJ17667.1"/>
    </source>
</evidence>
<dbReference type="Pfam" id="PF02620">
    <property type="entry name" value="YceD"/>
    <property type="match status" value="1"/>
</dbReference>
<proteinExistence type="predicted"/>
<sequence>MKYLKQYRIPFSGLNAGKHSFDFDIEKKFFDCFEHSIVKDGNLKAQVDLQKQENMLIVHFTITGTIKLTCDICLSEFDCPIDVKERVLVKFTDENWEEDTEEVIVLSKNDYEFDIAHLLYEYINVAVPYYTKCSEQGLNQSCDPEMLAKVNQIEDEEENSAEEHIDPRWSALRNIKNN</sequence>
<organism evidence="1 2">
    <name type="scientific">Sphingobacterium spiritivorum</name>
    <name type="common">Flavobacterium spiritivorum</name>
    <dbReference type="NCBI Taxonomy" id="258"/>
    <lineage>
        <taxon>Bacteria</taxon>
        <taxon>Pseudomonadati</taxon>
        <taxon>Bacteroidota</taxon>
        <taxon>Sphingobacteriia</taxon>
        <taxon>Sphingobacteriales</taxon>
        <taxon>Sphingobacteriaceae</taxon>
        <taxon>Sphingobacterium</taxon>
    </lineage>
</organism>
<dbReference type="RefSeq" id="WP_115170459.1">
    <property type="nucleotide sequence ID" value="NZ_JBPFRO010000004.1"/>
</dbReference>
<protein>
    <submittedName>
        <fullName evidence="1">Uncharacterized ACR, COG1399</fullName>
    </submittedName>
</protein>
<gene>
    <name evidence="1" type="ORF">NCTC11388_02679</name>
</gene>
<name>A0A380CCK2_SPHSI</name>
<dbReference type="InterPro" id="IPR003772">
    <property type="entry name" value="YceD"/>
</dbReference>
<evidence type="ECO:0000313" key="2">
    <source>
        <dbReference type="Proteomes" id="UP000254893"/>
    </source>
</evidence>